<dbReference type="AlphaFoldDB" id="A0A8T0DAL3"/>
<feature type="transmembrane region" description="Helical" evidence="1">
    <location>
        <begin position="92"/>
        <end position="118"/>
    </location>
</feature>
<sequence>STRVTQVTATVTRCLLPELLRSYRDHGFRPFESTPTFAHAYSTEKVTKCSNKMMVCYWLFVVASAFIVLPEPESFGSHVLRFLLDYRMLTVLSFYCIRFCKFALCSSFALIPCFIHTYTRKRISFRHMYIDTYVAIRIHFTHPKLLQLTVHCVVAFVFVHR</sequence>
<dbReference type="EMBL" id="JTDF01010767">
    <property type="protein sequence ID" value="KAF8563761.1"/>
    <property type="molecule type" value="Genomic_DNA"/>
</dbReference>
<evidence type="ECO:0000313" key="2">
    <source>
        <dbReference type="EMBL" id="KAF8563761.1"/>
    </source>
</evidence>
<keyword evidence="1" id="KW-0472">Membrane</keyword>
<keyword evidence="1" id="KW-1133">Transmembrane helix</keyword>
<gene>
    <name evidence="2" type="ORF">P879_11640</name>
</gene>
<evidence type="ECO:0000256" key="1">
    <source>
        <dbReference type="SAM" id="Phobius"/>
    </source>
</evidence>
<evidence type="ECO:0000313" key="3">
    <source>
        <dbReference type="Proteomes" id="UP000699462"/>
    </source>
</evidence>
<protein>
    <submittedName>
        <fullName evidence="2">Uncharacterized protein</fullName>
    </submittedName>
</protein>
<comment type="caution">
    <text evidence="2">The sequence shown here is derived from an EMBL/GenBank/DDBJ whole genome shotgun (WGS) entry which is preliminary data.</text>
</comment>
<organism evidence="2 3">
    <name type="scientific">Paragonimus westermani</name>
    <dbReference type="NCBI Taxonomy" id="34504"/>
    <lineage>
        <taxon>Eukaryota</taxon>
        <taxon>Metazoa</taxon>
        <taxon>Spiralia</taxon>
        <taxon>Lophotrochozoa</taxon>
        <taxon>Platyhelminthes</taxon>
        <taxon>Trematoda</taxon>
        <taxon>Digenea</taxon>
        <taxon>Plagiorchiida</taxon>
        <taxon>Troglotremata</taxon>
        <taxon>Troglotrematidae</taxon>
        <taxon>Paragonimus</taxon>
    </lineage>
</organism>
<keyword evidence="1" id="KW-0812">Transmembrane</keyword>
<feature type="non-terminal residue" evidence="2">
    <location>
        <position position="1"/>
    </location>
</feature>
<accession>A0A8T0DAL3</accession>
<proteinExistence type="predicted"/>
<keyword evidence="3" id="KW-1185">Reference proteome</keyword>
<name>A0A8T0DAL3_9TREM</name>
<reference evidence="2 3" key="1">
    <citation type="submission" date="2019-07" db="EMBL/GenBank/DDBJ databases">
        <title>Annotation for the trematode Paragonimus westermani.</title>
        <authorList>
            <person name="Choi Y.-J."/>
        </authorList>
    </citation>
    <scope>NUCLEOTIDE SEQUENCE [LARGE SCALE GENOMIC DNA]</scope>
    <source>
        <strain evidence="2">180907_Pwestermani</strain>
    </source>
</reference>
<dbReference type="Proteomes" id="UP000699462">
    <property type="component" value="Unassembled WGS sequence"/>
</dbReference>
<feature type="transmembrane region" description="Helical" evidence="1">
    <location>
        <begin position="55"/>
        <end position="72"/>
    </location>
</feature>